<dbReference type="InterPro" id="IPR043519">
    <property type="entry name" value="NT_sf"/>
</dbReference>
<keyword evidence="2" id="KW-1185">Reference proteome</keyword>
<protein>
    <recommendedName>
        <fullName evidence="3">Nucleotidyltransferase domain-containing protein</fullName>
    </recommendedName>
</protein>
<proteinExistence type="predicted"/>
<evidence type="ECO:0000313" key="1">
    <source>
        <dbReference type="EMBL" id="SOC58039.1"/>
    </source>
</evidence>
<dbReference type="AlphaFoldDB" id="A0A285VVF6"/>
<organism evidence="1 2">
    <name type="scientific">Ornithinimicrobium cerasi</name>
    <dbReference type="NCBI Taxonomy" id="2248773"/>
    <lineage>
        <taxon>Bacteria</taxon>
        <taxon>Bacillati</taxon>
        <taxon>Actinomycetota</taxon>
        <taxon>Actinomycetes</taxon>
        <taxon>Micrococcales</taxon>
        <taxon>Ornithinimicrobiaceae</taxon>
        <taxon>Ornithinimicrobium</taxon>
    </lineage>
</organism>
<dbReference type="Proteomes" id="UP000219688">
    <property type="component" value="Unassembled WGS sequence"/>
</dbReference>
<name>A0A285VVF6_9MICO</name>
<reference evidence="2" key="1">
    <citation type="submission" date="2017-08" db="EMBL/GenBank/DDBJ databases">
        <authorList>
            <person name="Varghese N."/>
            <person name="Submissions S."/>
        </authorList>
    </citation>
    <scope>NUCLEOTIDE SEQUENCE [LARGE SCALE GENOMIC DNA]</scope>
    <source>
        <strain evidence="2">USBA17B2</strain>
    </source>
</reference>
<evidence type="ECO:0000313" key="2">
    <source>
        <dbReference type="Proteomes" id="UP000219688"/>
    </source>
</evidence>
<accession>A0A285VVF6</accession>
<dbReference type="SUPFAM" id="SSF81301">
    <property type="entry name" value="Nucleotidyltransferase"/>
    <property type="match status" value="1"/>
</dbReference>
<dbReference type="EMBL" id="OBQK01000021">
    <property type="protein sequence ID" value="SOC58039.1"/>
    <property type="molecule type" value="Genomic_DNA"/>
</dbReference>
<evidence type="ECO:0008006" key="3">
    <source>
        <dbReference type="Google" id="ProtNLM"/>
    </source>
</evidence>
<dbReference type="CDD" id="cd05403">
    <property type="entry name" value="NT_KNTase_like"/>
    <property type="match status" value="1"/>
</dbReference>
<sequence>MPPLPPPQGIDAQGFVVREGDRSRVPAPFLPLVSRYVELVTSSFADVHSVYLYGSLPRGTARVGSSDLDGQVVLGRPVTPADQEVRRQVETELATAYPVVDGVGVLLDDRAVMLDPGNRFDHGFHLRVLCTPVWGPDAGADVPPHRPDVDLARGIQGDWRAVLARLREEGPTAGGERAYCRAVGRRLTRLAFTWGMPRWGGWTSDPVVITQVVGALEPGWEDPVAEAVGLGWHGVTDVRLAHRLLGAWTDELVVAGTELGA</sequence>
<gene>
    <name evidence="1" type="ORF">SAMN05421879_1216</name>
</gene>
<dbReference type="RefSeq" id="WP_097189289.1">
    <property type="nucleotide sequence ID" value="NZ_OBQK01000021.1"/>
</dbReference>